<keyword evidence="2" id="KW-1185">Reference proteome</keyword>
<gene>
    <name evidence="1" type="ORF">TorRG33x02_271000</name>
</gene>
<dbReference type="Proteomes" id="UP000237000">
    <property type="component" value="Unassembled WGS sequence"/>
</dbReference>
<evidence type="ECO:0000313" key="2">
    <source>
        <dbReference type="Proteomes" id="UP000237000"/>
    </source>
</evidence>
<organism evidence="1 2">
    <name type="scientific">Trema orientale</name>
    <name type="common">Charcoal tree</name>
    <name type="synonym">Celtis orientalis</name>
    <dbReference type="NCBI Taxonomy" id="63057"/>
    <lineage>
        <taxon>Eukaryota</taxon>
        <taxon>Viridiplantae</taxon>
        <taxon>Streptophyta</taxon>
        <taxon>Embryophyta</taxon>
        <taxon>Tracheophyta</taxon>
        <taxon>Spermatophyta</taxon>
        <taxon>Magnoliopsida</taxon>
        <taxon>eudicotyledons</taxon>
        <taxon>Gunneridae</taxon>
        <taxon>Pentapetalae</taxon>
        <taxon>rosids</taxon>
        <taxon>fabids</taxon>
        <taxon>Rosales</taxon>
        <taxon>Cannabaceae</taxon>
        <taxon>Trema</taxon>
    </lineage>
</organism>
<name>A0A2P5CWA1_TREOI</name>
<dbReference type="OrthoDB" id="1747351at2759"/>
<comment type="caution">
    <text evidence="1">The sequence shown here is derived from an EMBL/GenBank/DDBJ whole genome shotgun (WGS) entry which is preliminary data.</text>
</comment>
<proteinExistence type="predicted"/>
<dbReference type="InParanoid" id="A0A2P5CWA1"/>
<evidence type="ECO:0000313" key="1">
    <source>
        <dbReference type="EMBL" id="PON65334.1"/>
    </source>
</evidence>
<sequence length="95" mass="10643">MAARKISDVGTIMKMNPNPYEKVVLAAKTELEKEIKPNPVEMNKKKEFKPKTGDVFPAKKRLVKTMIFKYIVKKCSVFFHGGSCSAKASKAHKGN</sequence>
<protein>
    <submittedName>
        <fullName evidence="1">Uncharacterized protein</fullName>
    </submittedName>
</protein>
<dbReference type="EMBL" id="JXTC01000321">
    <property type="protein sequence ID" value="PON65334.1"/>
    <property type="molecule type" value="Genomic_DNA"/>
</dbReference>
<accession>A0A2P5CWA1</accession>
<reference evidence="2" key="1">
    <citation type="submission" date="2016-06" db="EMBL/GenBank/DDBJ databases">
        <title>Parallel loss of symbiosis genes in relatives of nitrogen-fixing non-legume Parasponia.</title>
        <authorList>
            <person name="Van Velzen R."/>
            <person name="Holmer R."/>
            <person name="Bu F."/>
            <person name="Rutten L."/>
            <person name="Van Zeijl A."/>
            <person name="Liu W."/>
            <person name="Santuari L."/>
            <person name="Cao Q."/>
            <person name="Sharma T."/>
            <person name="Shen D."/>
            <person name="Roswanjaya Y."/>
            <person name="Wardhani T."/>
            <person name="Kalhor M.S."/>
            <person name="Jansen J."/>
            <person name="Van den Hoogen J."/>
            <person name="Gungor B."/>
            <person name="Hartog M."/>
            <person name="Hontelez J."/>
            <person name="Verver J."/>
            <person name="Yang W.-C."/>
            <person name="Schijlen E."/>
            <person name="Repin R."/>
            <person name="Schilthuizen M."/>
            <person name="Schranz E."/>
            <person name="Heidstra R."/>
            <person name="Miyata K."/>
            <person name="Fedorova E."/>
            <person name="Kohlen W."/>
            <person name="Bisseling T."/>
            <person name="Smit S."/>
            <person name="Geurts R."/>
        </authorList>
    </citation>
    <scope>NUCLEOTIDE SEQUENCE [LARGE SCALE GENOMIC DNA]</scope>
    <source>
        <strain evidence="2">cv. RG33-2</strain>
    </source>
</reference>
<dbReference type="AlphaFoldDB" id="A0A2P5CWA1"/>